<name>A0ABW1RZE8_9LACO</name>
<keyword evidence="3" id="KW-1185">Reference proteome</keyword>
<reference evidence="3" key="1">
    <citation type="journal article" date="2019" name="Int. J. Syst. Evol. Microbiol.">
        <title>The Global Catalogue of Microorganisms (GCM) 10K type strain sequencing project: providing services to taxonomists for standard genome sequencing and annotation.</title>
        <authorList>
            <consortium name="The Broad Institute Genomics Platform"/>
            <consortium name="The Broad Institute Genome Sequencing Center for Infectious Disease"/>
            <person name="Wu L."/>
            <person name="Ma J."/>
        </authorList>
    </citation>
    <scope>NUCLEOTIDE SEQUENCE [LARGE SCALE GENOMIC DNA]</scope>
    <source>
        <strain evidence="3">CCM 8933</strain>
    </source>
</reference>
<feature type="chain" id="PRO_5047029368" description="Extracellular protein" evidence="1">
    <location>
        <begin position="29"/>
        <end position="289"/>
    </location>
</feature>
<dbReference type="EMBL" id="JBHSSC010000017">
    <property type="protein sequence ID" value="MFC6180833.1"/>
    <property type="molecule type" value="Genomic_DNA"/>
</dbReference>
<dbReference type="RefSeq" id="WP_137628994.1">
    <property type="nucleotide sequence ID" value="NZ_BJDJ01000015.1"/>
</dbReference>
<sequence length="289" mass="32044">MKTGLTGLMIAAAVAGGVGLAAPMPAQAKTSATSEVKIGQWQVQRYLLHVRTYYQTTKKVTISAQFMPSYVEGGDISMHKVTLPKGTIIAGEKSAVTKHNKTTYQMYLYPSDLGYNVLKPNLSNGYTSTPSMRSWSKATSSFKKVSRPTYLPTYSYGDMYAGSTVSAIQSKQTKRIQITSNGYVEVHKKVAKAEPDSQLYQKPSAAAKIERTTVKGSTRYLYLNKKLSGFTTTKVKQNGKTRYRLAMKNLHTPIYIKGQYDDDIPGSFYSIYNLGGHKYFTYIGDDDTD</sequence>
<comment type="caution">
    <text evidence="2">The sequence shown here is derived from an EMBL/GenBank/DDBJ whole genome shotgun (WGS) entry which is preliminary data.</text>
</comment>
<evidence type="ECO:0000313" key="3">
    <source>
        <dbReference type="Proteomes" id="UP001596282"/>
    </source>
</evidence>
<feature type="signal peptide" evidence="1">
    <location>
        <begin position="1"/>
        <end position="28"/>
    </location>
</feature>
<proteinExistence type="predicted"/>
<accession>A0ABW1RZE8</accession>
<dbReference type="Proteomes" id="UP001596282">
    <property type="component" value="Unassembled WGS sequence"/>
</dbReference>
<gene>
    <name evidence="2" type="ORF">ACFP5Y_06345</name>
</gene>
<evidence type="ECO:0000313" key="2">
    <source>
        <dbReference type="EMBL" id="MFC6180833.1"/>
    </source>
</evidence>
<evidence type="ECO:0000256" key="1">
    <source>
        <dbReference type="SAM" id="SignalP"/>
    </source>
</evidence>
<organism evidence="2 3">
    <name type="scientific">Lactiplantibacillus daowaiensis</name>
    <dbReference type="NCBI Taxonomy" id="2559918"/>
    <lineage>
        <taxon>Bacteria</taxon>
        <taxon>Bacillati</taxon>
        <taxon>Bacillota</taxon>
        <taxon>Bacilli</taxon>
        <taxon>Lactobacillales</taxon>
        <taxon>Lactobacillaceae</taxon>
        <taxon>Lactiplantibacillus</taxon>
    </lineage>
</organism>
<protein>
    <recommendedName>
        <fullName evidence="4">Extracellular protein</fullName>
    </recommendedName>
</protein>
<evidence type="ECO:0008006" key="4">
    <source>
        <dbReference type="Google" id="ProtNLM"/>
    </source>
</evidence>
<keyword evidence="1" id="KW-0732">Signal</keyword>